<evidence type="ECO:0000256" key="1">
    <source>
        <dbReference type="ARBA" id="ARBA00022723"/>
    </source>
</evidence>
<dbReference type="GO" id="GO:0005524">
    <property type="term" value="F:ATP binding"/>
    <property type="evidence" value="ECO:0007669"/>
    <property type="project" value="UniProtKB-KW"/>
</dbReference>
<sequence length="285" mass="31149">MDMAENTRDCSNSGCTKESCEGCEHSKQSMLVNFNQYSSVKNVIGVASGKGGVGKSFVTAMLAVLLNRKGYKVGILDADVTGPSIPKMFGITSKAEINELGIMPEITENNIEIMSVNLLLDKEDSPVIWRGPILANTVKQFWTDVVWNDLDYLFIDMPPGTGDVPLTVFQSIPLDGIIIVSSPQDLVSMIVKKAYNMAKMMNVPILGLVENMSYVKCPDCGKEINLFGESKLSEISVETGVDILGRIPIDPDIAKLVDEGNFEKFSCDYLLDAAEKINSVFTKVQ</sequence>
<dbReference type="PANTHER" id="PTHR42961:SF2">
    <property type="entry name" value="IRON-SULFUR PROTEIN NUBPL"/>
    <property type="match status" value="1"/>
</dbReference>
<keyword evidence="5" id="KW-0411">Iron-sulfur</keyword>
<keyword evidence="1" id="KW-0479">Metal-binding</keyword>
<protein>
    <submittedName>
        <fullName evidence="6">Iron-sulfur cluster carrier protein</fullName>
    </submittedName>
</protein>
<name>A0A645A905_9ZZZZ</name>
<dbReference type="FunFam" id="3.40.50.300:FF:001119">
    <property type="entry name" value="Iron-sulfur cluster carrier protein"/>
    <property type="match status" value="1"/>
</dbReference>
<dbReference type="AlphaFoldDB" id="A0A645A905"/>
<dbReference type="InterPro" id="IPR044304">
    <property type="entry name" value="NUBPL-like"/>
</dbReference>
<proteinExistence type="inferred from homology"/>
<organism evidence="6">
    <name type="scientific">bioreactor metagenome</name>
    <dbReference type="NCBI Taxonomy" id="1076179"/>
    <lineage>
        <taxon>unclassified sequences</taxon>
        <taxon>metagenomes</taxon>
        <taxon>ecological metagenomes</taxon>
    </lineage>
</organism>
<reference evidence="6" key="1">
    <citation type="submission" date="2019-08" db="EMBL/GenBank/DDBJ databases">
        <authorList>
            <person name="Kucharzyk K."/>
            <person name="Murdoch R.W."/>
            <person name="Higgins S."/>
            <person name="Loffler F."/>
        </authorList>
    </citation>
    <scope>NUCLEOTIDE SEQUENCE</scope>
</reference>
<dbReference type="Gene3D" id="3.40.50.300">
    <property type="entry name" value="P-loop containing nucleotide triphosphate hydrolases"/>
    <property type="match status" value="1"/>
</dbReference>
<dbReference type="PANTHER" id="PTHR42961">
    <property type="entry name" value="IRON-SULFUR PROTEIN NUBPL"/>
    <property type="match status" value="1"/>
</dbReference>
<dbReference type="GO" id="GO:0051539">
    <property type="term" value="F:4 iron, 4 sulfur cluster binding"/>
    <property type="evidence" value="ECO:0007669"/>
    <property type="project" value="TreeGrafter"/>
</dbReference>
<dbReference type="GO" id="GO:0016226">
    <property type="term" value="P:iron-sulfur cluster assembly"/>
    <property type="evidence" value="ECO:0007669"/>
    <property type="project" value="InterPro"/>
</dbReference>
<accession>A0A645A905</accession>
<dbReference type="InterPro" id="IPR033756">
    <property type="entry name" value="YlxH/NBP35"/>
</dbReference>
<dbReference type="InterPro" id="IPR027417">
    <property type="entry name" value="P-loop_NTPase"/>
</dbReference>
<dbReference type="EMBL" id="VSSQ01012620">
    <property type="protein sequence ID" value="MPM49660.1"/>
    <property type="molecule type" value="Genomic_DNA"/>
</dbReference>
<dbReference type="CDD" id="cd02037">
    <property type="entry name" value="Mrp_NBP35"/>
    <property type="match status" value="1"/>
</dbReference>
<evidence type="ECO:0000256" key="4">
    <source>
        <dbReference type="ARBA" id="ARBA00023004"/>
    </source>
</evidence>
<dbReference type="InterPro" id="IPR019591">
    <property type="entry name" value="Mrp/NBP35_ATP-bd"/>
</dbReference>
<keyword evidence="4" id="KW-0408">Iron</keyword>
<gene>
    <name evidence="6" type="ORF">SDC9_96390</name>
</gene>
<dbReference type="HAMAP" id="MF_02040">
    <property type="entry name" value="Mrp_NBP35"/>
    <property type="match status" value="1"/>
</dbReference>
<evidence type="ECO:0000256" key="2">
    <source>
        <dbReference type="ARBA" id="ARBA00022741"/>
    </source>
</evidence>
<evidence type="ECO:0000256" key="3">
    <source>
        <dbReference type="ARBA" id="ARBA00022840"/>
    </source>
</evidence>
<keyword evidence="3" id="KW-0067">ATP-binding</keyword>
<dbReference type="SUPFAM" id="SSF52540">
    <property type="entry name" value="P-loop containing nucleoside triphosphate hydrolases"/>
    <property type="match status" value="1"/>
</dbReference>
<keyword evidence="2" id="KW-0547">Nucleotide-binding</keyword>
<dbReference type="GO" id="GO:0140663">
    <property type="term" value="F:ATP-dependent FeS chaperone activity"/>
    <property type="evidence" value="ECO:0007669"/>
    <property type="project" value="InterPro"/>
</dbReference>
<comment type="caution">
    <text evidence="6">The sequence shown here is derived from an EMBL/GenBank/DDBJ whole genome shotgun (WGS) entry which is preliminary data.</text>
</comment>
<evidence type="ECO:0000313" key="6">
    <source>
        <dbReference type="EMBL" id="MPM49660.1"/>
    </source>
</evidence>
<dbReference type="GO" id="GO:0046872">
    <property type="term" value="F:metal ion binding"/>
    <property type="evidence" value="ECO:0007669"/>
    <property type="project" value="UniProtKB-KW"/>
</dbReference>
<evidence type="ECO:0000256" key="5">
    <source>
        <dbReference type="ARBA" id="ARBA00023014"/>
    </source>
</evidence>
<dbReference type="Pfam" id="PF10609">
    <property type="entry name" value="ParA"/>
    <property type="match status" value="1"/>
</dbReference>